<comment type="caution">
    <text evidence="1">The sequence shown here is derived from an EMBL/GenBank/DDBJ whole genome shotgun (WGS) entry which is preliminary data.</text>
</comment>
<name>A0ABT6BGR4_9BACT</name>
<evidence type="ECO:0000313" key="2">
    <source>
        <dbReference type="Proteomes" id="UP001321344"/>
    </source>
</evidence>
<reference evidence="1 2" key="1">
    <citation type="submission" date="2023-03" db="EMBL/GenBank/DDBJ databases">
        <title>Genome sequencing of Aquirufa.</title>
        <authorList>
            <person name="Pitt A."/>
            <person name="Hahn M.W."/>
        </authorList>
    </citation>
    <scope>NUCLEOTIDE SEQUENCE [LARGE SCALE GENOMIC DNA]</scope>
    <source>
        <strain evidence="1 2">WAEICH-18A</strain>
    </source>
</reference>
<evidence type="ECO:0000313" key="1">
    <source>
        <dbReference type="EMBL" id="MDF5689532.1"/>
    </source>
</evidence>
<accession>A0ABT6BGR4</accession>
<keyword evidence="2" id="KW-1185">Reference proteome</keyword>
<dbReference type="EMBL" id="JARJOW010000001">
    <property type="protein sequence ID" value="MDF5689532.1"/>
    <property type="molecule type" value="Genomic_DNA"/>
</dbReference>
<organism evidence="1 2">
    <name type="scientific">Aquirufa aurantiipilula</name>
    <dbReference type="NCBI Taxonomy" id="2696561"/>
    <lineage>
        <taxon>Bacteria</taxon>
        <taxon>Pseudomonadati</taxon>
        <taxon>Bacteroidota</taxon>
        <taxon>Cytophagia</taxon>
        <taxon>Cytophagales</taxon>
        <taxon>Flectobacillaceae</taxon>
        <taxon>Aquirufa</taxon>
    </lineage>
</organism>
<dbReference type="RefSeq" id="WP_276343477.1">
    <property type="nucleotide sequence ID" value="NZ_JARJOW010000001.1"/>
</dbReference>
<gene>
    <name evidence="1" type="ORF">PQG43_01510</name>
</gene>
<sequence length="359" mass="41464">MRKLIAFIVLIFCSAVLIISSSEKGMHMITQGRYARSDAWGADKYRFGDLYGISYLSDFRLEKDTHLLALPALKDSVFRDYDLTILGDSYLYSSFQVQAAYFNRVNSVQLYRWSDSQQHLIPAKSNKKQVILIECVERNMWDRMNLADARLRLDVHQEKLLPIAKTNKQILIDQLDQFDAGVRKAIYHPTLESNLDFVLFNVGFFGWIKEIKADFTWKVLGRTNPDVQVSQDGKFLYLSETIHPNKRGSSFRPIEQKEIDLMVGHLQEIESYYLSHGYDQVIFSLIPNPVAVLETEAKATNLAIQKIVQHPQLKVKIVDPSWSLKQQASLNFYPSDSHWNLRGAQIWLNGFNQELNKLP</sequence>
<evidence type="ECO:0008006" key="3">
    <source>
        <dbReference type="Google" id="ProtNLM"/>
    </source>
</evidence>
<protein>
    <recommendedName>
        <fullName evidence="3">AlgX/AlgJ SGNH hydrolase-like domain-containing protein</fullName>
    </recommendedName>
</protein>
<dbReference type="Proteomes" id="UP001321344">
    <property type="component" value="Unassembled WGS sequence"/>
</dbReference>
<proteinExistence type="predicted"/>